<evidence type="ECO:0008006" key="3">
    <source>
        <dbReference type="Google" id="ProtNLM"/>
    </source>
</evidence>
<gene>
    <name evidence="1" type="ORF">EXIGLDRAFT_736278</name>
</gene>
<accession>A0A165JHQ8</accession>
<dbReference type="AlphaFoldDB" id="A0A165JHQ8"/>
<evidence type="ECO:0000313" key="1">
    <source>
        <dbReference type="EMBL" id="KZV94864.1"/>
    </source>
</evidence>
<sequence>MSLPMLPLELVYHVLTYAVLCGLREGRVRWATNLLALSRSFYTVLRPVLFQRTVLIPGELERMVDFLKYCQFNGHNEPVLGDVQDLHILDNFLSDDATEAFVSALVPARLRTVQIPGSLFRALSDSPDFAPRSFDATFWWPSDISALPPRALQAVTHLIVWFPDSSIPSSGWVLAPSAADMVSSILDLLPVLSHFALYHKMADVIHSTDFYDETQYLDIFRAIFARERIVKVVLRLFGIVAMGEYPDKISELLGSLRDRRLYAVVSDEGVNSRGDVGYFFPEEVRMDLTVWDMPCRQVYVDNDTDGVNCAAGPFEL</sequence>
<reference evidence="1 2" key="1">
    <citation type="journal article" date="2016" name="Mol. Biol. Evol.">
        <title>Comparative Genomics of Early-Diverging Mushroom-Forming Fungi Provides Insights into the Origins of Lignocellulose Decay Capabilities.</title>
        <authorList>
            <person name="Nagy L.G."/>
            <person name="Riley R."/>
            <person name="Tritt A."/>
            <person name="Adam C."/>
            <person name="Daum C."/>
            <person name="Floudas D."/>
            <person name="Sun H."/>
            <person name="Yadav J.S."/>
            <person name="Pangilinan J."/>
            <person name="Larsson K.H."/>
            <person name="Matsuura K."/>
            <person name="Barry K."/>
            <person name="Labutti K."/>
            <person name="Kuo R."/>
            <person name="Ohm R.A."/>
            <person name="Bhattacharya S.S."/>
            <person name="Shirouzu T."/>
            <person name="Yoshinaga Y."/>
            <person name="Martin F.M."/>
            <person name="Grigoriev I.V."/>
            <person name="Hibbett D.S."/>
        </authorList>
    </citation>
    <scope>NUCLEOTIDE SEQUENCE [LARGE SCALE GENOMIC DNA]</scope>
    <source>
        <strain evidence="1 2">HHB12029</strain>
    </source>
</reference>
<name>A0A165JHQ8_EXIGL</name>
<protein>
    <recommendedName>
        <fullName evidence="3">F-box domain-containing protein</fullName>
    </recommendedName>
</protein>
<dbReference type="InParanoid" id="A0A165JHQ8"/>
<dbReference type="EMBL" id="KV425966">
    <property type="protein sequence ID" value="KZV94864.1"/>
    <property type="molecule type" value="Genomic_DNA"/>
</dbReference>
<proteinExistence type="predicted"/>
<keyword evidence="2" id="KW-1185">Reference proteome</keyword>
<evidence type="ECO:0000313" key="2">
    <source>
        <dbReference type="Proteomes" id="UP000077266"/>
    </source>
</evidence>
<dbReference type="Proteomes" id="UP000077266">
    <property type="component" value="Unassembled WGS sequence"/>
</dbReference>
<organism evidence="1 2">
    <name type="scientific">Exidia glandulosa HHB12029</name>
    <dbReference type="NCBI Taxonomy" id="1314781"/>
    <lineage>
        <taxon>Eukaryota</taxon>
        <taxon>Fungi</taxon>
        <taxon>Dikarya</taxon>
        <taxon>Basidiomycota</taxon>
        <taxon>Agaricomycotina</taxon>
        <taxon>Agaricomycetes</taxon>
        <taxon>Auriculariales</taxon>
        <taxon>Exidiaceae</taxon>
        <taxon>Exidia</taxon>
    </lineage>
</organism>